<reference evidence="1 2" key="1">
    <citation type="journal article" date="2019" name="Int. J. Syst. Evol. Microbiol.">
        <title>The Global Catalogue of Microorganisms (GCM) 10K type strain sequencing project: providing services to taxonomists for standard genome sequencing and annotation.</title>
        <authorList>
            <consortium name="The Broad Institute Genomics Platform"/>
            <consortium name="The Broad Institute Genome Sequencing Center for Infectious Disease"/>
            <person name="Wu L."/>
            <person name="Ma J."/>
        </authorList>
    </citation>
    <scope>NUCLEOTIDE SEQUENCE [LARGE SCALE GENOMIC DNA]</scope>
    <source>
        <strain evidence="1 2">PJ61</strain>
    </source>
</reference>
<dbReference type="Proteomes" id="UP001596274">
    <property type="component" value="Unassembled WGS sequence"/>
</dbReference>
<keyword evidence="2" id="KW-1185">Reference proteome</keyword>
<evidence type="ECO:0000313" key="2">
    <source>
        <dbReference type="Proteomes" id="UP001596274"/>
    </source>
</evidence>
<feature type="non-terminal residue" evidence="1">
    <location>
        <position position="49"/>
    </location>
</feature>
<accession>A0ABD5T5S8</accession>
<comment type="caution">
    <text evidence="1">The sequence shown here is derived from an EMBL/GenBank/DDBJ whole genome shotgun (WGS) entry which is preliminary data.</text>
</comment>
<gene>
    <name evidence="1" type="ORF">ACFQDD_05135</name>
</gene>
<sequence>MDARSDAVERFLAATAPDHTSTQDEMADLADDWGFPIIGPEAGAVLRLL</sequence>
<dbReference type="EMBL" id="JBHSWT010000187">
    <property type="protein sequence ID" value="MFC6770906.1"/>
    <property type="molecule type" value="Genomic_DNA"/>
</dbReference>
<name>A0ABD5T5S8_9EURY</name>
<dbReference type="AlphaFoldDB" id="A0ABD5T5S8"/>
<organism evidence="1 2">
    <name type="scientific">Halorubrum pallidum</name>
    <dbReference type="NCBI Taxonomy" id="1526114"/>
    <lineage>
        <taxon>Archaea</taxon>
        <taxon>Methanobacteriati</taxon>
        <taxon>Methanobacteriota</taxon>
        <taxon>Stenosarchaea group</taxon>
        <taxon>Halobacteria</taxon>
        <taxon>Halobacteriales</taxon>
        <taxon>Haloferacaceae</taxon>
        <taxon>Halorubrum</taxon>
    </lineage>
</organism>
<evidence type="ECO:0000313" key="1">
    <source>
        <dbReference type="EMBL" id="MFC6770906.1"/>
    </source>
</evidence>
<protein>
    <submittedName>
        <fullName evidence="1">O-methyltransferase</fullName>
    </submittedName>
</protein>
<proteinExistence type="predicted"/>